<keyword evidence="10" id="KW-1185">Reference proteome</keyword>
<sequence>MSKIKIVCKDQTLLPAYETAGAAGMDLKAGIETSVTIKPGQRVLIPTGIHIEIPEGMEGQVRGRSGLAVKHGIGLVNGVGTIDSDYRGEIKVPLINWGQEDFTINRGDRIAQLIFCRYEKIAWESVDLLNQSFRGTGGFGHTGK</sequence>
<dbReference type="UniPathway" id="UPA00610">
    <property type="reaction ID" value="UER00666"/>
</dbReference>
<accession>A0A1M6DZM0</accession>
<dbReference type="Proteomes" id="UP000184536">
    <property type="component" value="Unassembled WGS sequence"/>
</dbReference>
<organism evidence="9 10">
    <name type="scientific">Geosporobacter subterraneus DSM 17957</name>
    <dbReference type="NCBI Taxonomy" id="1121919"/>
    <lineage>
        <taxon>Bacteria</taxon>
        <taxon>Bacillati</taxon>
        <taxon>Bacillota</taxon>
        <taxon>Clostridia</taxon>
        <taxon>Peptostreptococcales</taxon>
        <taxon>Thermotaleaceae</taxon>
        <taxon>Geosporobacter</taxon>
    </lineage>
</organism>
<evidence type="ECO:0000256" key="2">
    <source>
        <dbReference type="ARBA" id="ARBA00022723"/>
    </source>
</evidence>
<dbReference type="EMBL" id="FQZV01000007">
    <property type="protein sequence ID" value="SHI78697.1"/>
    <property type="molecule type" value="Genomic_DNA"/>
</dbReference>
<dbReference type="HAMAP" id="MF_00116">
    <property type="entry name" value="dUTPase_bact"/>
    <property type="match status" value="1"/>
</dbReference>
<dbReference type="GO" id="GO:0006226">
    <property type="term" value="P:dUMP biosynthetic process"/>
    <property type="evidence" value="ECO:0007669"/>
    <property type="project" value="UniProtKB-UniRule"/>
</dbReference>
<evidence type="ECO:0000256" key="7">
    <source>
        <dbReference type="HAMAP-Rule" id="MF_00116"/>
    </source>
</evidence>
<feature type="binding site" evidence="7">
    <location>
        <position position="77"/>
    </location>
    <ligand>
        <name>substrate</name>
    </ligand>
</feature>
<dbReference type="InterPro" id="IPR036157">
    <property type="entry name" value="dUTPase-like_sf"/>
</dbReference>
<comment type="pathway">
    <text evidence="7">Pyrimidine metabolism; dUMP biosynthesis; dUMP from dCTP (dUTP route): step 2/2.</text>
</comment>
<evidence type="ECO:0000313" key="9">
    <source>
        <dbReference type="EMBL" id="SHI78697.1"/>
    </source>
</evidence>
<feature type="binding site" evidence="7">
    <location>
        <begin position="64"/>
        <end position="66"/>
    </location>
    <ligand>
        <name>substrate</name>
    </ligand>
</feature>
<keyword evidence="3 7" id="KW-0378">Hydrolase</keyword>
<dbReference type="GO" id="GO:0000287">
    <property type="term" value="F:magnesium ion binding"/>
    <property type="evidence" value="ECO:0007669"/>
    <property type="project" value="UniProtKB-UniRule"/>
</dbReference>
<dbReference type="STRING" id="1121919.SAMN02745975_00588"/>
<comment type="caution">
    <text evidence="7">Lacks conserved residue(s) required for the propagation of feature annotation.</text>
</comment>
<name>A0A1M6DZM0_9FIRM</name>
<protein>
    <recommendedName>
        <fullName evidence="7">Deoxyuridine 5'-triphosphate nucleotidohydrolase</fullName>
        <shortName evidence="7">dUTPase</shortName>
        <ecNumber evidence="7">3.6.1.23</ecNumber>
    </recommendedName>
    <alternativeName>
        <fullName evidence="7">dUTP pyrophosphatase</fullName>
    </alternativeName>
</protein>
<evidence type="ECO:0000256" key="1">
    <source>
        <dbReference type="ARBA" id="ARBA00006581"/>
    </source>
</evidence>
<dbReference type="CDD" id="cd07557">
    <property type="entry name" value="trimeric_dUTPase"/>
    <property type="match status" value="1"/>
</dbReference>
<dbReference type="NCBIfam" id="TIGR00576">
    <property type="entry name" value="dut"/>
    <property type="match status" value="1"/>
</dbReference>
<evidence type="ECO:0000256" key="6">
    <source>
        <dbReference type="ARBA" id="ARBA00047686"/>
    </source>
</evidence>
<comment type="similarity">
    <text evidence="1 7">Belongs to the dUTPase family.</text>
</comment>
<gene>
    <name evidence="7" type="primary">dut</name>
    <name evidence="9" type="ORF">SAMN02745975_00588</name>
</gene>
<dbReference type="InterPro" id="IPR033704">
    <property type="entry name" value="dUTPase_trimeric"/>
</dbReference>
<evidence type="ECO:0000313" key="10">
    <source>
        <dbReference type="Proteomes" id="UP000184536"/>
    </source>
</evidence>
<evidence type="ECO:0000256" key="5">
    <source>
        <dbReference type="ARBA" id="ARBA00023080"/>
    </source>
</evidence>
<dbReference type="InterPro" id="IPR029054">
    <property type="entry name" value="dUTPase-like"/>
</dbReference>
<dbReference type="OrthoDB" id="9809956at2"/>
<dbReference type="Pfam" id="PF00692">
    <property type="entry name" value="dUTPase"/>
    <property type="match status" value="1"/>
</dbReference>
<dbReference type="AlphaFoldDB" id="A0A1M6DZM0"/>
<dbReference type="GO" id="GO:0004170">
    <property type="term" value="F:dUTP diphosphatase activity"/>
    <property type="evidence" value="ECO:0007669"/>
    <property type="project" value="UniProtKB-UniRule"/>
</dbReference>
<proteinExistence type="inferred from homology"/>
<comment type="cofactor">
    <cofactor evidence="7">
        <name>Mg(2+)</name>
        <dbReference type="ChEBI" id="CHEBI:18420"/>
    </cofactor>
</comment>
<keyword evidence="4 7" id="KW-0460">Magnesium</keyword>
<keyword evidence="5 7" id="KW-0546">Nucleotide metabolism</keyword>
<keyword evidence="2 7" id="KW-0479">Metal-binding</keyword>
<feature type="domain" description="dUTPase-like" evidence="8">
    <location>
        <begin position="14"/>
        <end position="143"/>
    </location>
</feature>
<dbReference type="FunFam" id="2.70.40.10:FF:000002">
    <property type="entry name" value="dUTP diphosphatase"/>
    <property type="match status" value="1"/>
</dbReference>
<dbReference type="PANTHER" id="PTHR11241">
    <property type="entry name" value="DEOXYURIDINE 5'-TRIPHOSPHATE NUCLEOTIDOHYDROLASE"/>
    <property type="match status" value="1"/>
</dbReference>
<evidence type="ECO:0000256" key="4">
    <source>
        <dbReference type="ARBA" id="ARBA00022842"/>
    </source>
</evidence>
<reference evidence="10" key="1">
    <citation type="submission" date="2016-11" db="EMBL/GenBank/DDBJ databases">
        <authorList>
            <person name="Varghese N."/>
            <person name="Submissions S."/>
        </authorList>
    </citation>
    <scope>NUCLEOTIDE SEQUENCE [LARGE SCALE GENOMIC DNA]</scope>
    <source>
        <strain evidence="10">DSM 17957</strain>
    </source>
</reference>
<evidence type="ECO:0000259" key="8">
    <source>
        <dbReference type="Pfam" id="PF00692"/>
    </source>
</evidence>
<dbReference type="SUPFAM" id="SSF51283">
    <property type="entry name" value="dUTPase-like"/>
    <property type="match status" value="1"/>
</dbReference>
<dbReference type="PANTHER" id="PTHR11241:SF0">
    <property type="entry name" value="DEOXYURIDINE 5'-TRIPHOSPHATE NUCLEOTIDOHYDROLASE"/>
    <property type="match status" value="1"/>
</dbReference>
<dbReference type="Gene3D" id="2.70.40.10">
    <property type="match status" value="1"/>
</dbReference>
<comment type="catalytic activity">
    <reaction evidence="6 7">
        <text>dUTP + H2O = dUMP + diphosphate + H(+)</text>
        <dbReference type="Rhea" id="RHEA:10248"/>
        <dbReference type="ChEBI" id="CHEBI:15377"/>
        <dbReference type="ChEBI" id="CHEBI:15378"/>
        <dbReference type="ChEBI" id="CHEBI:33019"/>
        <dbReference type="ChEBI" id="CHEBI:61555"/>
        <dbReference type="ChEBI" id="CHEBI:246422"/>
        <dbReference type="EC" id="3.6.1.23"/>
    </reaction>
</comment>
<evidence type="ECO:0000256" key="3">
    <source>
        <dbReference type="ARBA" id="ARBA00022801"/>
    </source>
</evidence>
<dbReference type="GO" id="GO:0046081">
    <property type="term" value="P:dUTP catabolic process"/>
    <property type="evidence" value="ECO:0007669"/>
    <property type="project" value="InterPro"/>
</dbReference>
<dbReference type="EC" id="3.6.1.23" evidence="7"/>
<feature type="binding site" evidence="7">
    <location>
        <begin position="81"/>
        <end position="83"/>
    </location>
    <ligand>
        <name>substrate</name>
    </ligand>
</feature>
<comment type="function">
    <text evidence="7">This enzyme is involved in nucleotide metabolism: it produces dUMP, the immediate precursor of thymidine nucleotides and it decreases the intracellular concentration of dUTP so that uracil cannot be incorporated into DNA.</text>
</comment>
<dbReference type="NCBIfam" id="NF001862">
    <property type="entry name" value="PRK00601.1"/>
    <property type="match status" value="1"/>
</dbReference>
<dbReference type="RefSeq" id="WP_110939877.1">
    <property type="nucleotide sequence ID" value="NZ_FQZV01000007.1"/>
</dbReference>
<dbReference type="InterPro" id="IPR008181">
    <property type="entry name" value="dUTPase"/>
</dbReference>